<feature type="region of interest" description="Disordered" evidence="1">
    <location>
        <begin position="1"/>
        <end position="48"/>
    </location>
</feature>
<proteinExistence type="predicted"/>
<dbReference type="EMBL" id="HBIE01008665">
    <property type="protein sequence ID" value="CAE0307827.1"/>
    <property type="molecule type" value="Transcribed_RNA"/>
</dbReference>
<dbReference type="AlphaFoldDB" id="A0A7S3HYA9"/>
<reference evidence="2" key="1">
    <citation type="submission" date="2021-01" db="EMBL/GenBank/DDBJ databases">
        <authorList>
            <person name="Corre E."/>
            <person name="Pelletier E."/>
            <person name="Niang G."/>
            <person name="Scheremetjew M."/>
            <person name="Finn R."/>
            <person name="Kale V."/>
            <person name="Holt S."/>
            <person name="Cochrane G."/>
            <person name="Meng A."/>
            <person name="Brown T."/>
            <person name="Cohen L."/>
        </authorList>
    </citation>
    <scope>NUCLEOTIDE SEQUENCE</scope>
    <source>
        <strain evidence="2">Fehren 1</strain>
    </source>
</reference>
<evidence type="ECO:0000313" key="2">
    <source>
        <dbReference type="EMBL" id="CAE0307827.1"/>
    </source>
</evidence>
<sequence>MEDREQRGGDQHSGIQAAAYSRASSSSNGASSRAIRRREAAQSLQDYNRTMREVQMQITKNKCYERELSPAAQDPTNFEVRPLNENINYNQSPAAKRARQDGSLDPSQTHFNRTFNRKLKMRDTFTKIFPAYKHAEPTCYINSVTHHQHYYPKKDDVGKKMQEIDRSYTHKVDFIKEYTESMLKIQNMRRT</sequence>
<accession>A0A7S3HYA9</accession>
<feature type="compositionally biased region" description="Low complexity" evidence="1">
    <location>
        <begin position="17"/>
        <end position="33"/>
    </location>
</feature>
<gene>
    <name evidence="2" type="ORF">FEHR0123_LOCUS2734</name>
</gene>
<protein>
    <submittedName>
        <fullName evidence="2">Uncharacterized protein</fullName>
    </submittedName>
</protein>
<evidence type="ECO:0000256" key="1">
    <source>
        <dbReference type="SAM" id="MobiDB-lite"/>
    </source>
</evidence>
<feature type="compositionally biased region" description="Basic and acidic residues" evidence="1">
    <location>
        <begin position="1"/>
        <end position="10"/>
    </location>
</feature>
<organism evidence="2">
    <name type="scientific">Favella ehrenbergii</name>
    <dbReference type="NCBI Taxonomy" id="182087"/>
    <lineage>
        <taxon>Eukaryota</taxon>
        <taxon>Sar</taxon>
        <taxon>Alveolata</taxon>
        <taxon>Ciliophora</taxon>
        <taxon>Intramacronucleata</taxon>
        <taxon>Spirotrichea</taxon>
        <taxon>Choreotrichia</taxon>
        <taxon>Tintinnida</taxon>
        <taxon>Xystonellidae</taxon>
        <taxon>Favella</taxon>
    </lineage>
</organism>
<name>A0A7S3HYA9_9SPIT</name>